<keyword evidence="6" id="KW-1185">Reference proteome</keyword>
<dbReference type="InterPro" id="IPR051011">
    <property type="entry name" value="Metal_resp_trans_reg"/>
</dbReference>
<dbReference type="EMBL" id="CP108057">
    <property type="protein sequence ID" value="WUO45938.1"/>
    <property type="molecule type" value="Genomic_DNA"/>
</dbReference>
<dbReference type="Proteomes" id="UP001432075">
    <property type="component" value="Chromosome"/>
</dbReference>
<dbReference type="Gene3D" id="1.10.10.10">
    <property type="entry name" value="Winged helix-like DNA-binding domain superfamily/Winged helix DNA-binding domain"/>
    <property type="match status" value="1"/>
</dbReference>
<evidence type="ECO:0000256" key="1">
    <source>
        <dbReference type="ARBA" id="ARBA00023015"/>
    </source>
</evidence>
<gene>
    <name evidence="5" type="ORF">OHU17_08860</name>
</gene>
<evidence type="ECO:0000259" key="4">
    <source>
        <dbReference type="SMART" id="SM00418"/>
    </source>
</evidence>
<dbReference type="SUPFAM" id="SSF46785">
    <property type="entry name" value="Winged helix' DNA-binding domain"/>
    <property type="match status" value="1"/>
</dbReference>
<dbReference type="SMART" id="SM00418">
    <property type="entry name" value="HTH_ARSR"/>
    <property type="match status" value="1"/>
</dbReference>
<organism evidence="5 6">
    <name type="scientific">Streptomyces goshikiensis</name>
    <dbReference type="NCBI Taxonomy" id="1942"/>
    <lineage>
        <taxon>Bacteria</taxon>
        <taxon>Bacillati</taxon>
        <taxon>Actinomycetota</taxon>
        <taxon>Actinomycetes</taxon>
        <taxon>Kitasatosporales</taxon>
        <taxon>Streptomycetaceae</taxon>
        <taxon>Streptomyces</taxon>
    </lineage>
</organism>
<keyword evidence="2" id="KW-0238">DNA-binding</keyword>
<dbReference type="InterPro" id="IPR036390">
    <property type="entry name" value="WH_DNA-bd_sf"/>
</dbReference>
<keyword evidence="3" id="KW-0804">Transcription</keyword>
<evidence type="ECO:0000256" key="2">
    <source>
        <dbReference type="ARBA" id="ARBA00023125"/>
    </source>
</evidence>
<dbReference type="RefSeq" id="WP_328775673.1">
    <property type="nucleotide sequence ID" value="NZ_CP108057.1"/>
</dbReference>
<dbReference type="PANTHER" id="PTHR43132">
    <property type="entry name" value="ARSENICAL RESISTANCE OPERON REPRESSOR ARSR-RELATED"/>
    <property type="match status" value="1"/>
</dbReference>
<dbReference type="InterPro" id="IPR036388">
    <property type="entry name" value="WH-like_DNA-bd_sf"/>
</dbReference>
<proteinExistence type="predicted"/>
<evidence type="ECO:0000313" key="6">
    <source>
        <dbReference type="Proteomes" id="UP001432075"/>
    </source>
</evidence>
<keyword evidence="1" id="KW-0805">Transcription regulation</keyword>
<evidence type="ECO:0000256" key="3">
    <source>
        <dbReference type="ARBA" id="ARBA00023163"/>
    </source>
</evidence>
<dbReference type="CDD" id="cd00090">
    <property type="entry name" value="HTH_ARSR"/>
    <property type="match status" value="1"/>
</dbReference>
<dbReference type="InterPro" id="IPR001845">
    <property type="entry name" value="HTH_ArsR_DNA-bd_dom"/>
</dbReference>
<dbReference type="PANTHER" id="PTHR43132:SF6">
    <property type="entry name" value="HTH-TYPE TRANSCRIPTIONAL REPRESSOR CZRA"/>
    <property type="match status" value="1"/>
</dbReference>
<evidence type="ECO:0000313" key="5">
    <source>
        <dbReference type="EMBL" id="WUO45938.1"/>
    </source>
</evidence>
<sequence>MGWWRIDTDALAGSRFVVSALAETTAALMALRWRSAGHPGERDWLAARLPAFQEYLAAEPVTAEVLRAALGRQWIADYLTPPPDGRPFEEELESIRATPDAVVRTNLRAASRPAGAALRARGLGPRTAELLEWVWVEAVRPDWERRRRVAEADVLFRTRQLSLGGWSAALSGMRPGMAWLGEGRLRINLQQRPPRGLSGEAGLVFVPVTPRHGWVAWRGAHRHALVYPCEGQLTQPDTAPAPQALVALLGPVRARVLVLLESPKSTTQLVALTGLSLGAVAGQLKVLLAAGLILRRRTGRTVLYTRVAAGDVLVSATAEGPRAPRV</sequence>
<feature type="domain" description="HTH arsR-type" evidence="4">
    <location>
        <begin position="243"/>
        <end position="318"/>
    </location>
</feature>
<accession>A0ABZ1RHF0</accession>
<protein>
    <submittedName>
        <fullName evidence="5">Winged helix-turn-helix domain-containing protein</fullName>
    </submittedName>
</protein>
<dbReference type="InterPro" id="IPR011991">
    <property type="entry name" value="ArsR-like_HTH"/>
</dbReference>
<reference evidence="5" key="1">
    <citation type="submission" date="2022-10" db="EMBL/GenBank/DDBJ databases">
        <title>The complete genomes of actinobacterial strains from the NBC collection.</title>
        <authorList>
            <person name="Joergensen T.S."/>
            <person name="Alvarez Arevalo M."/>
            <person name="Sterndorff E.B."/>
            <person name="Faurdal D."/>
            <person name="Vuksanovic O."/>
            <person name="Mourched A.-S."/>
            <person name="Charusanti P."/>
            <person name="Shaw S."/>
            <person name="Blin K."/>
            <person name="Weber T."/>
        </authorList>
    </citation>
    <scope>NUCLEOTIDE SEQUENCE</scope>
    <source>
        <strain evidence="5">NBC_00283</strain>
    </source>
</reference>
<name>A0ABZ1RHF0_9ACTN</name>